<sequence length="69" mass="8028">MDVLQIQMSWFSVKEENQTAQGLKLTKSMYLHTQETQRWIKEVSRKALVDPIACSLFTDSAFHTDVMVH</sequence>
<evidence type="ECO:0000313" key="1">
    <source>
        <dbReference type="EMBL" id="JAE37861.1"/>
    </source>
</evidence>
<reference evidence="1" key="2">
    <citation type="journal article" date="2015" name="Data Brief">
        <title>Shoot transcriptome of the giant reed, Arundo donax.</title>
        <authorList>
            <person name="Barrero R.A."/>
            <person name="Guerrero F.D."/>
            <person name="Moolhuijzen P."/>
            <person name="Goolsby J.A."/>
            <person name="Tidwell J."/>
            <person name="Bellgard S.E."/>
            <person name="Bellgard M.I."/>
        </authorList>
    </citation>
    <scope>NUCLEOTIDE SEQUENCE</scope>
    <source>
        <tissue evidence="1">Shoot tissue taken approximately 20 cm above the soil surface</tissue>
    </source>
</reference>
<accession>A0A0A9HSJ0</accession>
<name>A0A0A9HSJ0_ARUDO</name>
<proteinExistence type="predicted"/>
<reference evidence="1" key="1">
    <citation type="submission" date="2014-09" db="EMBL/GenBank/DDBJ databases">
        <authorList>
            <person name="Magalhaes I.L.F."/>
            <person name="Oliveira U."/>
            <person name="Santos F.R."/>
            <person name="Vidigal T.H.D.A."/>
            <person name="Brescovit A.D."/>
            <person name="Santos A.J."/>
        </authorList>
    </citation>
    <scope>NUCLEOTIDE SEQUENCE</scope>
    <source>
        <tissue evidence="1">Shoot tissue taken approximately 20 cm above the soil surface</tissue>
    </source>
</reference>
<dbReference type="EMBL" id="GBRH01160035">
    <property type="protein sequence ID" value="JAE37861.1"/>
    <property type="molecule type" value="Transcribed_RNA"/>
</dbReference>
<organism evidence="1">
    <name type="scientific">Arundo donax</name>
    <name type="common">Giant reed</name>
    <name type="synonym">Donax arundinaceus</name>
    <dbReference type="NCBI Taxonomy" id="35708"/>
    <lineage>
        <taxon>Eukaryota</taxon>
        <taxon>Viridiplantae</taxon>
        <taxon>Streptophyta</taxon>
        <taxon>Embryophyta</taxon>
        <taxon>Tracheophyta</taxon>
        <taxon>Spermatophyta</taxon>
        <taxon>Magnoliopsida</taxon>
        <taxon>Liliopsida</taxon>
        <taxon>Poales</taxon>
        <taxon>Poaceae</taxon>
        <taxon>PACMAD clade</taxon>
        <taxon>Arundinoideae</taxon>
        <taxon>Arundineae</taxon>
        <taxon>Arundo</taxon>
    </lineage>
</organism>
<protein>
    <submittedName>
        <fullName evidence="1">Uncharacterized protein</fullName>
    </submittedName>
</protein>
<dbReference type="AlphaFoldDB" id="A0A0A9HSJ0"/>